<proteinExistence type="predicted"/>
<keyword evidence="3" id="KW-1185">Reference proteome</keyword>
<dbReference type="EMBL" id="CP021660">
    <property type="protein sequence ID" value="AWK15531.1"/>
    <property type="molecule type" value="Genomic_DNA"/>
</dbReference>
<feature type="domain" description="Transposase IS801/IS1294" evidence="1">
    <location>
        <begin position="3"/>
        <end position="30"/>
    </location>
</feature>
<organism evidence="2 3">
    <name type="scientific">Candidatus Fukatsuia symbiotica</name>
    <dbReference type="NCBI Taxonomy" id="1878942"/>
    <lineage>
        <taxon>Bacteria</taxon>
        <taxon>Pseudomonadati</taxon>
        <taxon>Pseudomonadota</taxon>
        <taxon>Gammaproteobacteria</taxon>
        <taxon>Enterobacterales</taxon>
        <taxon>Yersiniaceae</taxon>
        <taxon>Candidatus Fukatsuia</taxon>
    </lineage>
</organism>
<dbReference type="OrthoDB" id="6979325at2"/>
<dbReference type="GO" id="GO:0004803">
    <property type="term" value="F:transposase activity"/>
    <property type="evidence" value="ECO:0007669"/>
    <property type="project" value="InterPro"/>
</dbReference>
<dbReference type="AlphaFoldDB" id="A0A2U8I8P2"/>
<evidence type="ECO:0000259" key="1">
    <source>
        <dbReference type="Pfam" id="PF04986"/>
    </source>
</evidence>
<dbReference type="GO" id="GO:0003677">
    <property type="term" value="F:DNA binding"/>
    <property type="evidence" value="ECO:0007669"/>
    <property type="project" value="InterPro"/>
</dbReference>
<evidence type="ECO:0000313" key="2">
    <source>
        <dbReference type="EMBL" id="AWK15531.1"/>
    </source>
</evidence>
<dbReference type="GO" id="GO:0006313">
    <property type="term" value="P:DNA transposition"/>
    <property type="evidence" value="ECO:0007669"/>
    <property type="project" value="InterPro"/>
</dbReference>
<reference evidence="2 3" key="1">
    <citation type="submission" date="2017-05" db="EMBL/GenBank/DDBJ databases">
        <title>Genome sequence of Candidatus Fukatsuia symbiotica and Candidatus Hamiltonella defensa from Acyrthosiphon pisum strain 5D.</title>
        <authorList>
            <person name="Patel V.A."/>
            <person name="Chevignon G."/>
            <person name="Russell J.A."/>
            <person name="Oliver K.M."/>
        </authorList>
    </citation>
    <scope>NUCLEOTIDE SEQUENCE [LARGE SCALE GENOMIC DNA]</scope>
    <source>
        <strain evidence="2 3">5D</strain>
        <plasmid evidence="3">p5d_fsymbiotica-1</plasmid>
    </source>
</reference>
<dbReference type="InterPro" id="IPR007069">
    <property type="entry name" value="Transposase_32"/>
</dbReference>
<accession>A0A2U8I8P2</accession>
<dbReference type="KEGG" id="fsm:CCS41_13975"/>
<keyword evidence="2" id="KW-0614">Plasmid</keyword>
<evidence type="ECO:0000313" key="3">
    <source>
        <dbReference type="Proteomes" id="UP000261875"/>
    </source>
</evidence>
<sequence>MGEFIRCFISHILDKNFIMIRYYGFFAPHRRTKLLMIYTLLK</sequence>
<dbReference type="Pfam" id="PF04986">
    <property type="entry name" value="Y2_Tnp"/>
    <property type="match status" value="1"/>
</dbReference>
<protein>
    <recommendedName>
        <fullName evidence="1">Transposase IS801/IS1294 domain-containing protein</fullName>
    </recommendedName>
</protein>
<geneLocation type="plasmid" evidence="3">
    <name>p5d_fsymbiotica-1</name>
</geneLocation>
<dbReference type="Proteomes" id="UP000261875">
    <property type="component" value="Plasmid p5D_Fsymbiotica-1"/>
</dbReference>
<gene>
    <name evidence="2" type="ORF">CCS41_13975</name>
</gene>
<name>A0A2U8I8P2_9GAMM</name>